<accession>A0ABV6UWE5</accession>
<name>A0ABV6UWE5_9ACTN</name>
<protein>
    <recommendedName>
        <fullName evidence="3">Restriction endonuclease</fullName>
    </recommendedName>
</protein>
<reference evidence="1 2" key="1">
    <citation type="submission" date="2024-09" db="EMBL/GenBank/DDBJ databases">
        <authorList>
            <person name="Lee S.D."/>
        </authorList>
    </citation>
    <scope>NUCLEOTIDE SEQUENCE [LARGE SCALE GENOMIC DNA]</scope>
    <source>
        <strain evidence="1 2">N1-5</strain>
    </source>
</reference>
<evidence type="ECO:0008006" key="3">
    <source>
        <dbReference type="Google" id="ProtNLM"/>
    </source>
</evidence>
<gene>
    <name evidence="1" type="ORF">ACEZDJ_31320</name>
</gene>
<dbReference type="RefSeq" id="WP_030263670.1">
    <property type="nucleotide sequence ID" value="NZ_JBHEZZ010000023.1"/>
</dbReference>
<dbReference type="EMBL" id="JBHEZZ010000023">
    <property type="protein sequence ID" value="MFC1405790.1"/>
    <property type="molecule type" value="Genomic_DNA"/>
</dbReference>
<evidence type="ECO:0000313" key="1">
    <source>
        <dbReference type="EMBL" id="MFC1405790.1"/>
    </source>
</evidence>
<keyword evidence="2" id="KW-1185">Reference proteome</keyword>
<sequence length="131" mass="14654">MIIDTDAAVLPPRLLDKAFTRSVGTYLAHADQDDLLASHLCMVEARVVLDIYSALDRQKKDLESRAAAARERLRSLVKPDDTTPTDQECRQLAIRTGDALRRESDKVRGLHRRVAEIYLALQKDSPDSATP</sequence>
<evidence type="ECO:0000313" key="2">
    <source>
        <dbReference type="Proteomes" id="UP001592528"/>
    </source>
</evidence>
<proteinExistence type="predicted"/>
<dbReference type="Proteomes" id="UP001592528">
    <property type="component" value="Unassembled WGS sequence"/>
</dbReference>
<comment type="caution">
    <text evidence="1">The sequence shown here is derived from an EMBL/GenBank/DDBJ whole genome shotgun (WGS) entry which is preliminary data.</text>
</comment>
<organism evidence="1 2">
    <name type="scientific">Streptacidiphilus cavernicola</name>
    <dbReference type="NCBI Taxonomy" id="3342716"/>
    <lineage>
        <taxon>Bacteria</taxon>
        <taxon>Bacillati</taxon>
        <taxon>Actinomycetota</taxon>
        <taxon>Actinomycetes</taxon>
        <taxon>Kitasatosporales</taxon>
        <taxon>Streptomycetaceae</taxon>
        <taxon>Streptacidiphilus</taxon>
    </lineage>
</organism>